<dbReference type="Gene3D" id="3.40.1280.10">
    <property type="match status" value="1"/>
</dbReference>
<reference evidence="7" key="1">
    <citation type="submission" date="2018-05" db="EMBL/GenBank/DDBJ databases">
        <authorList>
            <person name="Lanie J.A."/>
            <person name="Ng W.-L."/>
            <person name="Kazmierczak K.M."/>
            <person name="Andrzejewski T.M."/>
            <person name="Davidsen T.M."/>
            <person name="Wayne K.J."/>
            <person name="Tettelin H."/>
            <person name="Glass J.I."/>
            <person name="Rusch D."/>
            <person name="Podicherti R."/>
            <person name="Tsui H.-C.T."/>
            <person name="Winkler M.E."/>
        </authorList>
    </citation>
    <scope>NUCLEOTIDE SEQUENCE</scope>
</reference>
<dbReference type="SUPFAM" id="SSF75217">
    <property type="entry name" value="alpha/beta knot"/>
    <property type="match status" value="1"/>
</dbReference>
<dbReference type="CDD" id="cd18094">
    <property type="entry name" value="SpoU-like_TrmL"/>
    <property type="match status" value="1"/>
</dbReference>
<evidence type="ECO:0000256" key="5">
    <source>
        <dbReference type="ARBA" id="ARBA00022694"/>
    </source>
</evidence>
<dbReference type="GO" id="GO:0008173">
    <property type="term" value="F:RNA methyltransferase activity"/>
    <property type="evidence" value="ECO:0007669"/>
    <property type="project" value="InterPro"/>
</dbReference>
<keyword evidence="5" id="KW-0819">tRNA processing</keyword>
<keyword evidence="3" id="KW-0808">Transferase</keyword>
<dbReference type="InterPro" id="IPR029028">
    <property type="entry name" value="Alpha/beta_knot_MTases"/>
</dbReference>
<protein>
    <recommendedName>
        <fullName evidence="6">tRNA/rRNA methyltransferase SpoU type domain-containing protein</fullName>
    </recommendedName>
</protein>
<feature type="domain" description="tRNA/rRNA methyltransferase SpoU type" evidence="6">
    <location>
        <begin position="12"/>
        <end position="149"/>
    </location>
</feature>
<dbReference type="PANTHER" id="PTHR42971:SF1">
    <property type="entry name" value="TRNA (CYTIDINE(34)-2'-O)-METHYLTRANSFERASE"/>
    <property type="match status" value="1"/>
</dbReference>
<keyword evidence="4" id="KW-0949">S-adenosyl-L-methionine</keyword>
<dbReference type="PANTHER" id="PTHR42971">
    <property type="entry name" value="TRNA (CYTIDINE(34)-2'-O)-METHYLTRANSFERASE"/>
    <property type="match status" value="1"/>
</dbReference>
<accession>A0A382GLK7</accession>
<organism evidence="7">
    <name type="scientific">marine metagenome</name>
    <dbReference type="NCBI Taxonomy" id="408172"/>
    <lineage>
        <taxon>unclassified sequences</taxon>
        <taxon>metagenomes</taxon>
        <taxon>ecological metagenomes</taxon>
    </lineage>
</organism>
<dbReference type="InterPro" id="IPR016914">
    <property type="entry name" value="TrmL"/>
</dbReference>
<sequence>MTQSAKSINNHLKIALYQPDIPQNTAAIIRLCACFNTRLDIIQPCGFVMDDKRFKRVCMDYINNCEIKSHKSFQEFINNKKSERIILMTTKAKTHYHKFKFSSNDTILFGRESKGVPEKIHQIVDQKLIIPIQKNTRSLNIVSSVAITLSEALRQTSNL</sequence>
<dbReference type="AlphaFoldDB" id="A0A382GLK7"/>
<evidence type="ECO:0000256" key="4">
    <source>
        <dbReference type="ARBA" id="ARBA00022691"/>
    </source>
</evidence>
<gene>
    <name evidence="7" type="ORF">METZ01_LOCUS228626</name>
</gene>
<keyword evidence="1" id="KW-0963">Cytoplasm</keyword>
<evidence type="ECO:0000259" key="6">
    <source>
        <dbReference type="Pfam" id="PF00588"/>
    </source>
</evidence>
<proteinExistence type="inferred from homology"/>
<dbReference type="InterPro" id="IPR001537">
    <property type="entry name" value="SpoU_MeTrfase"/>
</dbReference>
<dbReference type="GO" id="GO:0002130">
    <property type="term" value="P:wobble position ribose methylation"/>
    <property type="evidence" value="ECO:0007669"/>
    <property type="project" value="TreeGrafter"/>
</dbReference>
<dbReference type="HAMAP" id="MF_01885">
    <property type="entry name" value="tRNA_methyltr_TrmL"/>
    <property type="match status" value="1"/>
</dbReference>
<evidence type="ECO:0000256" key="1">
    <source>
        <dbReference type="ARBA" id="ARBA00022490"/>
    </source>
</evidence>
<keyword evidence="2" id="KW-0489">Methyltransferase</keyword>
<evidence type="ECO:0000256" key="3">
    <source>
        <dbReference type="ARBA" id="ARBA00022679"/>
    </source>
</evidence>
<evidence type="ECO:0000256" key="2">
    <source>
        <dbReference type="ARBA" id="ARBA00022603"/>
    </source>
</evidence>
<dbReference type="InterPro" id="IPR029026">
    <property type="entry name" value="tRNA_m1G_MTases_N"/>
</dbReference>
<dbReference type="EMBL" id="UINC01056121">
    <property type="protein sequence ID" value="SVB75772.1"/>
    <property type="molecule type" value="Genomic_DNA"/>
</dbReference>
<evidence type="ECO:0000313" key="7">
    <source>
        <dbReference type="EMBL" id="SVB75772.1"/>
    </source>
</evidence>
<dbReference type="PIRSF" id="PIRSF029256">
    <property type="entry name" value="SpoU_TrmH_prd"/>
    <property type="match status" value="1"/>
</dbReference>
<dbReference type="GO" id="GO:0003723">
    <property type="term" value="F:RNA binding"/>
    <property type="evidence" value="ECO:0007669"/>
    <property type="project" value="InterPro"/>
</dbReference>
<name>A0A382GLK7_9ZZZZ</name>
<dbReference type="Pfam" id="PF00588">
    <property type="entry name" value="SpoU_methylase"/>
    <property type="match status" value="1"/>
</dbReference>